<keyword evidence="2" id="KW-1185">Reference proteome</keyword>
<evidence type="ECO:0000313" key="1">
    <source>
        <dbReference type="EMBL" id="QCT71195.1"/>
    </source>
</evidence>
<reference evidence="1 2" key="1">
    <citation type="submission" date="2018-05" db="EMBL/GenBank/DDBJ databases">
        <title>Genome comparison of Eubacterium sp.</title>
        <authorList>
            <person name="Feng Y."/>
            <person name="Sanchez-Andrea I."/>
            <person name="Stams A.J.M."/>
            <person name="De Vos W.M."/>
        </authorList>
    </citation>
    <scope>NUCLEOTIDE SEQUENCE [LARGE SCALE GENOMIC DNA]</scope>
    <source>
        <strain evidence="1 2">YI</strain>
    </source>
</reference>
<dbReference type="AlphaFoldDB" id="A0A4P9C931"/>
<dbReference type="EMBL" id="CP029487">
    <property type="protein sequence ID" value="QCT71195.1"/>
    <property type="molecule type" value="Genomic_DNA"/>
</dbReference>
<dbReference type="RefSeq" id="WP_096920460.1">
    <property type="nucleotide sequence ID" value="NZ_CABJDW020000003.1"/>
</dbReference>
<gene>
    <name evidence="1" type="ORF">CPZ25_007595</name>
</gene>
<organism evidence="1 2">
    <name type="scientific">Eubacterium maltosivorans</name>
    <dbReference type="NCBI Taxonomy" id="2041044"/>
    <lineage>
        <taxon>Bacteria</taxon>
        <taxon>Bacillati</taxon>
        <taxon>Bacillota</taxon>
        <taxon>Clostridia</taxon>
        <taxon>Eubacteriales</taxon>
        <taxon>Eubacteriaceae</taxon>
        <taxon>Eubacterium</taxon>
    </lineage>
</organism>
<dbReference type="KEGG" id="emt:CPZ25_007595"/>
<evidence type="ECO:0000313" key="2">
    <source>
        <dbReference type="Proteomes" id="UP000218387"/>
    </source>
</evidence>
<dbReference type="Proteomes" id="UP000218387">
    <property type="component" value="Chromosome"/>
</dbReference>
<accession>A0A4P9C931</accession>
<sequence>MKADEQYHFINYDNAVRAYEGEYPRLTRAKVAEFFSDLERGAPVAFMNRGTPAQPMTAIVFADETVLLWPRSPHFVVDAVGRYFDKDMKQCRKNNQKRFGYRRHFPIILGEALQLLPVVTKLPDGGRGISFLCRHFFIHLSEEKMLVSLSGLAVGYCCPSSLIRDKILELMRLCRALFVKELLKNGRSFSLANNAACCSCALFGQCHDQFYRAFGF</sequence>
<name>A0A4P9C931_EUBML</name>
<proteinExistence type="predicted"/>
<protein>
    <submittedName>
        <fullName evidence="1">Uncharacterized protein</fullName>
    </submittedName>
</protein>